<dbReference type="InterPro" id="IPR036052">
    <property type="entry name" value="TrpB-like_PALP_sf"/>
</dbReference>
<evidence type="ECO:0000256" key="4">
    <source>
        <dbReference type="ARBA" id="ARBA00023239"/>
    </source>
</evidence>
<dbReference type="InterPro" id="IPR001926">
    <property type="entry name" value="TrpB-like_PALP"/>
</dbReference>
<evidence type="ECO:0000313" key="6">
    <source>
        <dbReference type="EMBL" id="SVA80132.1"/>
    </source>
</evidence>
<keyword evidence="4" id="KW-0456">Lyase</keyword>
<keyword evidence="3" id="KW-0663">Pyridoxal phosphate</keyword>
<dbReference type="AlphaFoldDB" id="A0A381YU39"/>
<dbReference type="CDD" id="cd01563">
    <property type="entry name" value="Thr-synth_1"/>
    <property type="match status" value="1"/>
</dbReference>
<evidence type="ECO:0000259" key="5">
    <source>
        <dbReference type="Pfam" id="PF00291"/>
    </source>
</evidence>
<dbReference type="EMBL" id="UINC01018985">
    <property type="protein sequence ID" value="SVA80132.1"/>
    <property type="molecule type" value="Genomic_DNA"/>
</dbReference>
<dbReference type="GO" id="GO:0006565">
    <property type="term" value="P:L-serine catabolic process"/>
    <property type="evidence" value="ECO:0007669"/>
    <property type="project" value="TreeGrafter"/>
</dbReference>
<dbReference type="Pfam" id="PF00291">
    <property type="entry name" value="PALP"/>
    <property type="match status" value="1"/>
</dbReference>
<dbReference type="PANTHER" id="PTHR48078">
    <property type="entry name" value="THREONINE DEHYDRATASE, MITOCHONDRIAL-RELATED"/>
    <property type="match status" value="1"/>
</dbReference>
<comment type="similarity">
    <text evidence="2">Belongs to the threonine synthase family.</text>
</comment>
<accession>A0A381YU39</accession>
<feature type="domain" description="Tryptophan synthase beta chain-like PALP" evidence="5">
    <location>
        <begin position="75"/>
        <end position="375"/>
    </location>
</feature>
<comment type="cofactor">
    <cofactor evidence="1">
        <name>pyridoxal 5'-phosphate</name>
        <dbReference type="ChEBI" id="CHEBI:597326"/>
    </cofactor>
</comment>
<dbReference type="InterPro" id="IPR004450">
    <property type="entry name" value="Thr_synthase-like"/>
</dbReference>
<gene>
    <name evidence="6" type="ORF">METZ01_LOCUS132986</name>
</gene>
<dbReference type="Gene3D" id="3.40.50.1100">
    <property type="match status" value="2"/>
</dbReference>
<sequence>MTHVKCLQCRECKSEYPIEPLNACEFCFGPLEVSYDYEAISKAVSRKSIESGPNTMWRYHDFLPVEKESAVDISTGFTPLIHAKNLGHQLGLDQLYIKNDSVNPTFSFKDRPVSVTTTKALEFEFDVLACVSTGNLMGSVAAHGAKAGMKTMVFYPAYLEQGKILGAAVYGPTMVAVDGTYDQANRFCSELADNHRWAFVNINMRPYYAEGSKTLGYEVAEQLGWKAPDHCVVPGASGELHTKIWKGLQEFEDAGLIGKAKTRMHLAQPEGCSPIVQAFEQGNNQVVPVRPETIAKSLAIGNPAAGPYSLEVLRDTNGTGVAAIENTIIDGIRLLAETEGIFTETAGGVVIACLKRLVEQGKIGKEEVTVAYITGNGLKTMEAMGDFVEPVETTPDYETFHTALAASQWSS</sequence>
<organism evidence="6">
    <name type="scientific">marine metagenome</name>
    <dbReference type="NCBI Taxonomy" id="408172"/>
    <lineage>
        <taxon>unclassified sequences</taxon>
        <taxon>metagenomes</taxon>
        <taxon>ecological metagenomes</taxon>
    </lineage>
</organism>
<dbReference type="GO" id="GO:0006567">
    <property type="term" value="P:L-threonine catabolic process"/>
    <property type="evidence" value="ECO:0007669"/>
    <property type="project" value="TreeGrafter"/>
</dbReference>
<dbReference type="PANTHER" id="PTHR48078:SF6">
    <property type="entry name" value="L-THREONINE DEHYDRATASE CATABOLIC TDCB"/>
    <property type="match status" value="1"/>
</dbReference>
<protein>
    <recommendedName>
        <fullName evidence="5">Tryptophan synthase beta chain-like PALP domain-containing protein</fullName>
    </recommendedName>
</protein>
<evidence type="ECO:0000256" key="1">
    <source>
        <dbReference type="ARBA" id="ARBA00001933"/>
    </source>
</evidence>
<dbReference type="SUPFAM" id="SSF53686">
    <property type="entry name" value="Tryptophan synthase beta subunit-like PLP-dependent enzymes"/>
    <property type="match status" value="1"/>
</dbReference>
<name>A0A381YU39_9ZZZZ</name>
<proteinExistence type="inferred from homology"/>
<reference evidence="6" key="1">
    <citation type="submission" date="2018-05" db="EMBL/GenBank/DDBJ databases">
        <authorList>
            <person name="Lanie J.A."/>
            <person name="Ng W.-L."/>
            <person name="Kazmierczak K.M."/>
            <person name="Andrzejewski T.M."/>
            <person name="Davidsen T.M."/>
            <person name="Wayne K.J."/>
            <person name="Tettelin H."/>
            <person name="Glass J.I."/>
            <person name="Rusch D."/>
            <person name="Podicherti R."/>
            <person name="Tsui H.-C.T."/>
            <person name="Winkler M.E."/>
        </authorList>
    </citation>
    <scope>NUCLEOTIDE SEQUENCE</scope>
</reference>
<dbReference type="GO" id="GO:0004794">
    <property type="term" value="F:threonine deaminase activity"/>
    <property type="evidence" value="ECO:0007669"/>
    <property type="project" value="TreeGrafter"/>
</dbReference>
<dbReference type="InterPro" id="IPR050147">
    <property type="entry name" value="Ser/Thr_Dehydratase"/>
</dbReference>
<evidence type="ECO:0000256" key="2">
    <source>
        <dbReference type="ARBA" id="ARBA00005517"/>
    </source>
</evidence>
<evidence type="ECO:0000256" key="3">
    <source>
        <dbReference type="ARBA" id="ARBA00022898"/>
    </source>
</evidence>
<dbReference type="NCBIfam" id="TIGR00260">
    <property type="entry name" value="thrC"/>
    <property type="match status" value="1"/>
</dbReference>
<dbReference type="GO" id="GO:0003941">
    <property type="term" value="F:L-serine ammonia-lyase activity"/>
    <property type="evidence" value="ECO:0007669"/>
    <property type="project" value="TreeGrafter"/>
</dbReference>
<dbReference type="GO" id="GO:0009097">
    <property type="term" value="P:isoleucine biosynthetic process"/>
    <property type="evidence" value="ECO:0007669"/>
    <property type="project" value="TreeGrafter"/>
</dbReference>